<name>A0A0C9WTA6_9AGAR</name>
<evidence type="ECO:0000313" key="1">
    <source>
        <dbReference type="EMBL" id="KIJ95135.1"/>
    </source>
</evidence>
<proteinExistence type="predicted"/>
<accession>A0A0C9WTA6</accession>
<dbReference type="Proteomes" id="UP000054477">
    <property type="component" value="Unassembled WGS sequence"/>
</dbReference>
<feature type="non-terminal residue" evidence="1">
    <location>
        <position position="297"/>
    </location>
</feature>
<dbReference type="AlphaFoldDB" id="A0A0C9WTA6"/>
<organism evidence="1 2">
    <name type="scientific">Laccaria amethystina LaAM-08-1</name>
    <dbReference type="NCBI Taxonomy" id="1095629"/>
    <lineage>
        <taxon>Eukaryota</taxon>
        <taxon>Fungi</taxon>
        <taxon>Dikarya</taxon>
        <taxon>Basidiomycota</taxon>
        <taxon>Agaricomycotina</taxon>
        <taxon>Agaricomycetes</taxon>
        <taxon>Agaricomycetidae</taxon>
        <taxon>Agaricales</taxon>
        <taxon>Agaricineae</taxon>
        <taxon>Hydnangiaceae</taxon>
        <taxon>Laccaria</taxon>
    </lineage>
</organism>
<keyword evidence="2" id="KW-1185">Reference proteome</keyword>
<reference evidence="2" key="2">
    <citation type="submission" date="2015-01" db="EMBL/GenBank/DDBJ databases">
        <title>Evolutionary Origins and Diversification of the Mycorrhizal Mutualists.</title>
        <authorList>
            <consortium name="DOE Joint Genome Institute"/>
            <consortium name="Mycorrhizal Genomics Consortium"/>
            <person name="Kohler A."/>
            <person name="Kuo A."/>
            <person name="Nagy L.G."/>
            <person name="Floudas D."/>
            <person name="Copeland A."/>
            <person name="Barry K.W."/>
            <person name="Cichocki N."/>
            <person name="Veneault-Fourrey C."/>
            <person name="LaButti K."/>
            <person name="Lindquist E.A."/>
            <person name="Lipzen A."/>
            <person name="Lundell T."/>
            <person name="Morin E."/>
            <person name="Murat C."/>
            <person name="Riley R."/>
            <person name="Ohm R."/>
            <person name="Sun H."/>
            <person name="Tunlid A."/>
            <person name="Henrissat B."/>
            <person name="Grigoriev I.V."/>
            <person name="Hibbett D.S."/>
            <person name="Martin F."/>
        </authorList>
    </citation>
    <scope>NUCLEOTIDE SEQUENCE [LARGE SCALE GENOMIC DNA]</scope>
    <source>
        <strain evidence="2">LaAM-08-1</strain>
    </source>
</reference>
<sequence length="297" mass="32432">MPSNGWWHDPEQVASAKEIFAFAEQETTDVGAFNSLARHLPSVHGFAGRASRKIITNHIKENGVLVSKTKQKAIPPAKTTIPASSRFVLLLSLENQEFFDSIYEHFLRAIRAKVKVVQAKSVTEALPLLSSTDLAAVFVTDPGIVKRKNRKAAAKLAEYVKSGGSAAIGGNFASFVSGREMEAFFRQTFDLSWTYGAYHRTTFVLNPSNEVAARNPSLENAYSMKTLHLGGISPEMAMYKPNEESRLESLVFAPVKIKNSLEAPAVCTRIGQGYLGFLGDVNGEISSTNTLLAMLGF</sequence>
<dbReference type="HOGENOM" id="CLU_074847_0_0_1"/>
<dbReference type="EMBL" id="KN838766">
    <property type="protein sequence ID" value="KIJ95135.1"/>
    <property type="molecule type" value="Genomic_DNA"/>
</dbReference>
<reference evidence="1 2" key="1">
    <citation type="submission" date="2014-04" db="EMBL/GenBank/DDBJ databases">
        <authorList>
            <consortium name="DOE Joint Genome Institute"/>
            <person name="Kuo A."/>
            <person name="Kohler A."/>
            <person name="Nagy L.G."/>
            <person name="Floudas D."/>
            <person name="Copeland A."/>
            <person name="Barry K.W."/>
            <person name="Cichocki N."/>
            <person name="Veneault-Fourrey C."/>
            <person name="LaButti K."/>
            <person name="Lindquist E.A."/>
            <person name="Lipzen A."/>
            <person name="Lundell T."/>
            <person name="Morin E."/>
            <person name="Murat C."/>
            <person name="Sun H."/>
            <person name="Tunlid A."/>
            <person name="Henrissat B."/>
            <person name="Grigoriev I.V."/>
            <person name="Hibbett D.S."/>
            <person name="Martin F."/>
            <person name="Nordberg H.P."/>
            <person name="Cantor M.N."/>
            <person name="Hua S.X."/>
        </authorList>
    </citation>
    <scope>NUCLEOTIDE SEQUENCE [LARGE SCALE GENOMIC DNA]</scope>
    <source>
        <strain evidence="1 2">LaAM-08-1</strain>
    </source>
</reference>
<evidence type="ECO:0000313" key="2">
    <source>
        <dbReference type="Proteomes" id="UP000054477"/>
    </source>
</evidence>
<protein>
    <submittedName>
        <fullName evidence="1">Uncharacterized protein</fullName>
    </submittedName>
</protein>
<dbReference type="STRING" id="1095629.A0A0C9WTA6"/>
<gene>
    <name evidence="1" type="ORF">K443DRAFT_109289</name>
</gene>
<dbReference type="OrthoDB" id="245563at2759"/>